<dbReference type="EMBL" id="CAJOBA010034478">
    <property type="protein sequence ID" value="CAF3986096.1"/>
    <property type="molecule type" value="Genomic_DNA"/>
</dbReference>
<reference evidence="3" key="1">
    <citation type="submission" date="2021-02" db="EMBL/GenBank/DDBJ databases">
        <authorList>
            <person name="Nowell W R."/>
        </authorList>
    </citation>
    <scope>NUCLEOTIDE SEQUENCE</scope>
</reference>
<dbReference type="InterPro" id="IPR009305">
    <property type="entry name" value="Mpo1-like"/>
</dbReference>
<dbReference type="PANTHER" id="PTHR28026:SF9">
    <property type="entry name" value="2-HYDROXY-PALMITIC ACID DIOXYGENASE MPO1"/>
    <property type="match status" value="1"/>
</dbReference>
<evidence type="ECO:0000313" key="6">
    <source>
        <dbReference type="Proteomes" id="UP000663829"/>
    </source>
</evidence>
<dbReference type="GO" id="GO:0046521">
    <property type="term" value="P:sphingoid catabolic process"/>
    <property type="evidence" value="ECO:0007669"/>
    <property type="project" value="TreeGrafter"/>
</dbReference>
<organism evidence="3 6">
    <name type="scientific">Didymodactylos carnosus</name>
    <dbReference type="NCBI Taxonomy" id="1234261"/>
    <lineage>
        <taxon>Eukaryota</taxon>
        <taxon>Metazoa</taxon>
        <taxon>Spiralia</taxon>
        <taxon>Gnathifera</taxon>
        <taxon>Rotifera</taxon>
        <taxon>Eurotatoria</taxon>
        <taxon>Bdelloidea</taxon>
        <taxon>Philodinida</taxon>
        <taxon>Philodinidae</taxon>
        <taxon>Didymodactylos</taxon>
    </lineage>
</organism>
<dbReference type="Proteomes" id="UP000663829">
    <property type="component" value="Unassembled WGS sequence"/>
</dbReference>
<evidence type="ECO:0000313" key="2">
    <source>
        <dbReference type="EMBL" id="CAF1174823.1"/>
    </source>
</evidence>
<feature type="transmembrane region" description="Helical" evidence="1">
    <location>
        <begin position="75"/>
        <end position="90"/>
    </location>
</feature>
<feature type="transmembrane region" description="Helical" evidence="1">
    <location>
        <begin position="122"/>
        <end position="143"/>
    </location>
</feature>
<evidence type="ECO:0000313" key="5">
    <source>
        <dbReference type="EMBL" id="CAF4291703.1"/>
    </source>
</evidence>
<dbReference type="EMBL" id="CAJNOK010012953">
    <property type="protein sequence ID" value="CAF1174823.1"/>
    <property type="molecule type" value="Genomic_DNA"/>
</dbReference>
<sequence length="199" mass="23185">MEKNNSTDASLSLYLLKPFFKGDSLANEFGFVNYYHSNKINRILHVVALPFLVIAVLMFAQLIDHLLPKSLPLKFSFVFAVLYCILFFLYDRRVGIAYTVLFGFLWWPTITFAGHLSFLHSLVYAVFILLFAQLVQFIGHIGFQLQSPAFRFFEATVTTPAFLMLHMLNGLTGYKEDFFKEIRKETQQWKEQLDDDKEK</sequence>
<evidence type="ECO:0000313" key="3">
    <source>
        <dbReference type="EMBL" id="CAF1397602.1"/>
    </source>
</evidence>
<dbReference type="PANTHER" id="PTHR28026">
    <property type="entry name" value="DUF962 DOMAIN PROTEIN (AFU_ORTHOLOGUE AFUA_8G05310)"/>
    <property type="match status" value="1"/>
</dbReference>
<evidence type="ECO:0000256" key="1">
    <source>
        <dbReference type="SAM" id="Phobius"/>
    </source>
</evidence>
<dbReference type="GO" id="GO:0005783">
    <property type="term" value="C:endoplasmic reticulum"/>
    <property type="evidence" value="ECO:0007669"/>
    <property type="project" value="TreeGrafter"/>
</dbReference>
<dbReference type="OrthoDB" id="2124888at2759"/>
<dbReference type="AlphaFoldDB" id="A0A815KKU3"/>
<dbReference type="GO" id="GO:0016020">
    <property type="term" value="C:membrane"/>
    <property type="evidence" value="ECO:0007669"/>
    <property type="project" value="GOC"/>
</dbReference>
<accession>A0A815KKU3</accession>
<keyword evidence="1" id="KW-0472">Membrane</keyword>
<evidence type="ECO:0008006" key="7">
    <source>
        <dbReference type="Google" id="ProtNLM"/>
    </source>
</evidence>
<feature type="transmembrane region" description="Helical" evidence="1">
    <location>
        <begin position="43"/>
        <end position="63"/>
    </location>
</feature>
<comment type="caution">
    <text evidence="3">The sequence shown here is derived from an EMBL/GenBank/DDBJ whole genome shotgun (WGS) entry which is preliminary data.</text>
</comment>
<keyword evidence="6" id="KW-1185">Reference proteome</keyword>
<keyword evidence="1" id="KW-0812">Transmembrane</keyword>
<keyword evidence="1" id="KW-1133">Transmembrane helix</keyword>
<dbReference type="Proteomes" id="UP000677228">
    <property type="component" value="Unassembled WGS sequence"/>
</dbReference>
<feature type="transmembrane region" description="Helical" evidence="1">
    <location>
        <begin position="97"/>
        <end position="116"/>
    </location>
</feature>
<dbReference type="Proteomes" id="UP000681722">
    <property type="component" value="Unassembled WGS sequence"/>
</dbReference>
<dbReference type="Proteomes" id="UP000682733">
    <property type="component" value="Unassembled WGS sequence"/>
</dbReference>
<dbReference type="Pfam" id="PF06127">
    <property type="entry name" value="Mpo1-like"/>
    <property type="match status" value="1"/>
</dbReference>
<protein>
    <recommendedName>
        <fullName evidence="7">DUF962 domain-containing protein</fullName>
    </recommendedName>
</protein>
<dbReference type="EMBL" id="CAJOBC010082768">
    <property type="protein sequence ID" value="CAF4291703.1"/>
    <property type="molecule type" value="Genomic_DNA"/>
</dbReference>
<proteinExistence type="predicted"/>
<name>A0A815KKU3_9BILA</name>
<evidence type="ECO:0000313" key="4">
    <source>
        <dbReference type="EMBL" id="CAF3986096.1"/>
    </source>
</evidence>
<gene>
    <name evidence="3" type="ORF">GPM918_LOCUS33105</name>
    <name evidence="2" type="ORF">OVA965_LOCUS22757</name>
    <name evidence="5" type="ORF">SRO942_LOCUS33783</name>
    <name evidence="4" type="ORF">TMI583_LOCUS23473</name>
</gene>
<dbReference type="EMBL" id="CAJNOQ010017352">
    <property type="protein sequence ID" value="CAF1397602.1"/>
    <property type="molecule type" value="Genomic_DNA"/>
</dbReference>